<organism evidence="6 7">
    <name type="scientific">Exophiala bonariae</name>
    <dbReference type="NCBI Taxonomy" id="1690606"/>
    <lineage>
        <taxon>Eukaryota</taxon>
        <taxon>Fungi</taxon>
        <taxon>Dikarya</taxon>
        <taxon>Ascomycota</taxon>
        <taxon>Pezizomycotina</taxon>
        <taxon>Eurotiomycetes</taxon>
        <taxon>Chaetothyriomycetidae</taxon>
        <taxon>Chaetothyriales</taxon>
        <taxon>Herpotrichiellaceae</taxon>
        <taxon>Exophiala</taxon>
    </lineage>
</organism>
<evidence type="ECO:0000256" key="1">
    <source>
        <dbReference type="ARBA" id="ARBA00004141"/>
    </source>
</evidence>
<protein>
    <recommendedName>
        <fullName evidence="8">Major facilitator superfamily (MFS) profile domain-containing protein</fullName>
    </recommendedName>
</protein>
<accession>A0AAV9N6W9</accession>
<comment type="subcellular location">
    <subcellularLocation>
        <location evidence="1">Membrane</location>
        <topology evidence="1">Multi-pass membrane protein</topology>
    </subcellularLocation>
</comment>
<feature type="transmembrane region" description="Helical" evidence="5">
    <location>
        <begin position="49"/>
        <end position="70"/>
    </location>
</feature>
<evidence type="ECO:0000256" key="5">
    <source>
        <dbReference type="SAM" id="Phobius"/>
    </source>
</evidence>
<keyword evidence="2 5" id="KW-0812">Transmembrane</keyword>
<dbReference type="RefSeq" id="XP_064705234.1">
    <property type="nucleotide sequence ID" value="XM_064847513.1"/>
</dbReference>
<feature type="transmembrane region" description="Helical" evidence="5">
    <location>
        <begin position="113"/>
        <end position="133"/>
    </location>
</feature>
<comment type="caution">
    <text evidence="6">The sequence shown here is derived from an EMBL/GenBank/DDBJ whole genome shotgun (WGS) entry which is preliminary data.</text>
</comment>
<evidence type="ECO:0000313" key="6">
    <source>
        <dbReference type="EMBL" id="KAK5050648.1"/>
    </source>
</evidence>
<name>A0AAV9N6W9_9EURO</name>
<reference evidence="6 7" key="1">
    <citation type="submission" date="2023-08" db="EMBL/GenBank/DDBJ databases">
        <title>Black Yeasts Isolated from many extreme environments.</title>
        <authorList>
            <person name="Coleine C."/>
            <person name="Stajich J.E."/>
            <person name="Selbmann L."/>
        </authorList>
    </citation>
    <scope>NUCLEOTIDE SEQUENCE [LARGE SCALE GENOMIC DNA]</scope>
    <source>
        <strain evidence="6 7">CCFEE 5792</strain>
    </source>
</reference>
<dbReference type="GO" id="GO:0005886">
    <property type="term" value="C:plasma membrane"/>
    <property type="evidence" value="ECO:0007669"/>
    <property type="project" value="TreeGrafter"/>
</dbReference>
<dbReference type="AlphaFoldDB" id="A0AAV9N6W9"/>
<dbReference type="EMBL" id="JAVRRD010000017">
    <property type="protein sequence ID" value="KAK5050648.1"/>
    <property type="molecule type" value="Genomic_DNA"/>
</dbReference>
<keyword evidence="7" id="KW-1185">Reference proteome</keyword>
<evidence type="ECO:0000313" key="7">
    <source>
        <dbReference type="Proteomes" id="UP001358417"/>
    </source>
</evidence>
<evidence type="ECO:0000256" key="4">
    <source>
        <dbReference type="ARBA" id="ARBA00023136"/>
    </source>
</evidence>
<dbReference type="Proteomes" id="UP001358417">
    <property type="component" value="Unassembled WGS sequence"/>
</dbReference>
<evidence type="ECO:0008006" key="8">
    <source>
        <dbReference type="Google" id="ProtNLM"/>
    </source>
</evidence>
<dbReference type="Gene3D" id="1.20.1250.20">
    <property type="entry name" value="MFS general substrate transporter like domains"/>
    <property type="match status" value="1"/>
</dbReference>
<feature type="transmembrane region" description="Helical" evidence="5">
    <location>
        <begin position="6"/>
        <end position="28"/>
    </location>
</feature>
<dbReference type="SUPFAM" id="SSF103473">
    <property type="entry name" value="MFS general substrate transporter"/>
    <property type="match status" value="1"/>
</dbReference>
<dbReference type="GeneID" id="89972113"/>
<keyword evidence="4 5" id="KW-0472">Membrane</keyword>
<dbReference type="PANTHER" id="PTHR23502:SF149">
    <property type="entry name" value="TRANSPORTER, PUTATIVE-RELATED"/>
    <property type="match status" value="1"/>
</dbReference>
<evidence type="ECO:0000256" key="2">
    <source>
        <dbReference type="ARBA" id="ARBA00022692"/>
    </source>
</evidence>
<dbReference type="InterPro" id="IPR036259">
    <property type="entry name" value="MFS_trans_sf"/>
</dbReference>
<feature type="transmembrane region" description="Helical" evidence="5">
    <location>
        <begin position="76"/>
        <end position="101"/>
    </location>
</feature>
<dbReference type="PANTHER" id="PTHR23502">
    <property type="entry name" value="MAJOR FACILITATOR SUPERFAMILY"/>
    <property type="match status" value="1"/>
</dbReference>
<keyword evidence="3 5" id="KW-1133">Transmembrane helix</keyword>
<evidence type="ECO:0000256" key="3">
    <source>
        <dbReference type="ARBA" id="ARBA00022989"/>
    </source>
</evidence>
<sequence>MNPEQVGYLNFGMAIGLIIGTLTAGPLSDWVAQKLTKRNSGIWEAEMRLPAILPYAVIITVGTIIAAVGLQREWHWAIIVVFGFGTAGMMLSSLPTIAIAYAVDCYRPVSGEIMVVGTFIKNVAGFSFSYWVPTLGLTQGFHVPVLVWYAFCLLAFLLTIPIYFWGKRLRMLTRKSKVHQLEEIM</sequence>
<gene>
    <name evidence="6" type="ORF">LTR84_003930</name>
</gene>
<feature type="transmembrane region" description="Helical" evidence="5">
    <location>
        <begin position="145"/>
        <end position="166"/>
    </location>
</feature>
<dbReference type="GO" id="GO:0022857">
    <property type="term" value="F:transmembrane transporter activity"/>
    <property type="evidence" value="ECO:0007669"/>
    <property type="project" value="TreeGrafter"/>
</dbReference>
<proteinExistence type="predicted"/>